<dbReference type="RefSeq" id="WP_315854324.1">
    <property type="nucleotide sequence ID" value="NZ_CP036525.1"/>
</dbReference>
<evidence type="ECO:0000259" key="1">
    <source>
        <dbReference type="Pfam" id="PF13701"/>
    </source>
</evidence>
<dbReference type="SUPFAM" id="SSF53098">
    <property type="entry name" value="Ribonuclease H-like"/>
    <property type="match status" value="1"/>
</dbReference>
<dbReference type="EMBL" id="CP036525">
    <property type="protein sequence ID" value="QDT07022.1"/>
    <property type="molecule type" value="Genomic_DNA"/>
</dbReference>
<proteinExistence type="predicted"/>
<reference evidence="2 3" key="1">
    <citation type="submission" date="2019-02" db="EMBL/GenBank/DDBJ databases">
        <title>Deep-cultivation of Planctomycetes and their phenomic and genomic characterization uncovers novel biology.</title>
        <authorList>
            <person name="Wiegand S."/>
            <person name="Jogler M."/>
            <person name="Boedeker C."/>
            <person name="Pinto D."/>
            <person name="Vollmers J."/>
            <person name="Rivas-Marin E."/>
            <person name="Kohn T."/>
            <person name="Peeters S.H."/>
            <person name="Heuer A."/>
            <person name="Rast P."/>
            <person name="Oberbeckmann S."/>
            <person name="Bunk B."/>
            <person name="Jeske O."/>
            <person name="Meyerdierks A."/>
            <person name="Storesund J.E."/>
            <person name="Kallscheuer N."/>
            <person name="Luecker S."/>
            <person name="Lage O.M."/>
            <person name="Pohl T."/>
            <person name="Merkel B.J."/>
            <person name="Hornburger P."/>
            <person name="Mueller R.-W."/>
            <person name="Bruemmer F."/>
            <person name="Labrenz M."/>
            <person name="Spormann A.M."/>
            <person name="Op den Camp H."/>
            <person name="Overmann J."/>
            <person name="Amann R."/>
            <person name="Jetten M.S.M."/>
            <person name="Mascher T."/>
            <person name="Medema M.H."/>
            <person name="Devos D.P."/>
            <person name="Kaster A.-K."/>
            <person name="Ovreas L."/>
            <person name="Rohde M."/>
            <person name="Galperin M.Y."/>
            <person name="Jogler C."/>
        </authorList>
    </citation>
    <scope>NUCLEOTIDE SEQUENCE [LARGE SCALE GENOMIC DNA]</scope>
    <source>
        <strain evidence="2 3">K22_7</strain>
    </source>
</reference>
<gene>
    <name evidence="2" type="ORF">K227x_54470</name>
</gene>
<dbReference type="AlphaFoldDB" id="A0A517NIR7"/>
<protein>
    <recommendedName>
        <fullName evidence="1">Transposase DDE domain-containing protein</fullName>
    </recommendedName>
</protein>
<evidence type="ECO:0000313" key="2">
    <source>
        <dbReference type="EMBL" id="QDT07022.1"/>
    </source>
</evidence>
<evidence type="ECO:0000313" key="3">
    <source>
        <dbReference type="Proteomes" id="UP000318538"/>
    </source>
</evidence>
<dbReference type="Proteomes" id="UP000318538">
    <property type="component" value="Chromosome"/>
</dbReference>
<name>A0A517NIR7_9BACT</name>
<accession>A0A517NIR7</accession>
<dbReference type="InterPro" id="IPR025668">
    <property type="entry name" value="Tnp_DDE_dom"/>
</dbReference>
<sequence length="180" mass="20357">MRTPVAGPFWEFRDTLWGGNVQVHTANGMRRFVDKTDAHAHAIAQHVDYRLDAGYTIPSVMDELSSKNRRFVGRLKTNKKLDTLAAQHIARSPGRPPAGGYEYTVELGSYQVDSWAHAQRLILVVVDQPDSKTGQLNLMPRWFFLVTNWSEDSRSADELLAQVRRVPKKPCKHQSAIADC</sequence>
<dbReference type="Pfam" id="PF13701">
    <property type="entry name" value="DDE_Tnp_1_4"/>
    <property type="match status" value="1"/>
</dbReference>
<organism evidence="2 3">
    <name type="scientific">Rubripirellula lacrimiformis</name>
    <dbReference type="NCBI Taxonomy" id="1930273"/>
    <lineage>
        <taxon>Bacteria</taxon>
        <taxon>Pseudomonadati</taxon>
        <taxon>Planctomycetota</taxon>
        <taxon>Planctomycetia</taxon>
        <taxon>Pirellulales</taxon>
        <taxon>Pirellulaceae</taxon>
        <taxon>Rubripirellula</taxon>
    </lineage>
</organism>
<keyword evidence="3" id="KW-1185">Reference proteome</keyword>
<feature type="domain" description="Transposase DDE" evidence="1">
    <location>
        <begin position="25"/>
        <end position="160"/>
    </location>
</feature>
<dbReference type="InterPro" id="IPR012337">
    <property type="entry name" value="RNaseH-like_sf"/>
</dbReference>
<dbReference type="KEGG" id="rlc:K227x_54470"/>